<dbReference type="InterPro" id="IPR012132">
    <property type="entry name" value="GMC_OxRdtase"/>
</dbReference>
<evidence type="ECO:0000256" key="1">
    <source>
        <dbReference type="ARBA" id="ARBA00010790"/>
    </source>
</evidence>
<dbReference type="SUPFAM" id="SSF51905">
    <property type="entry name" value="FAD/NAD(P)-binding domain"/>
    <property type="match status" value="1"/>
</dbReference>
<evidence type="ECO:0000313" key="3">
    <source>
        <dbReference type="EMBL" id="KAJ8311669.1"/>
    </source>
</evidence>
<dbReference type="InterPro" id="IPR036188">
    <property type="entry name" value="FAD/NAD-bd_sf"/>
</dbReference>
<dbReference type="PANTHER" id="PTHR11552:SF186">
    <property type="entry name" value="GLUCOSE-METHANOL-CHOLINE OXIDOREDUCTASE N-TERMINAL DOMAIN-CONTAINING PROTEIN"/>
    <property type="match status" value="1"/>
</dbReference>
<dbReference type="InterPro" id="IPR007867">
    <property type="entry name" value="GMC_OxRtase_C"/>
</dbReference>
<dbReference type="Gene3D" id="3.30.560.10">
    <property type="entry name" value="Glucose Oxidase, domain 3"/>
    <property type="match status" value="1"/>
</dbReference>
<evidence type="ECO:0000313" key="4">
    <source>
        <dbReference type="Proteomes" id="UP001217089"/>
    </source>
</evidence>
<accession>A0ABQ9F2W5</accession>
<dbReference type="Pfam" id="PF05199">
    <property type="entry name" value="GMC_oxred_C"/>
    <property type="match status" value="1"/>
</dbReference>
<reference evidence="3 4" key="1">
    <citation type="submission" date="2022-12" db="EMBL/GenBank/DDBJ databases">
        <title>Chromosome-level genome of Tegillarca granosa.</title>
        <authorList>
            <person name="Kim J."/>
        </authorList>
    </citation>
    <scope>NUCLEOTIDE SEQUENCE [LARGE SCALE GENOMIC DNA]</scope>
    <source>
        <strain evidence="3">Teg-2019</strain>
        <tissue evidence="3">Adductor muscle</tissue>
    </source>
</reference>
<dbReference type="Gene3D" id="3.50.50.60">
    <property type="entry name" value="FAD/NAD(P)-binding domain"/>
    <property type="match status" value="1"/>
</dbReference>
<keyword evidence="4" id="KW-1185">Reference proteome</keyword>
<comment type="similarity">
    <text evidence="1">Belongs to the GMC oxidoreductase family.</text>
</comment>
<organism evidence="3 4">
    <name type="scientific">Tegillarca granosa</name>
    <name type="common">Malaysian cockle</name>
    <name type="synonym">Anadara granosa</name>
    <dbReference type="NCBI Taxonomy" id="220873"/>
    <lineage>
        <taxon>Eukaryota</taxon>
        <taxon>Metazoa</taxon>
        <taxon>Spiralia</taxon>
        <taxon>Lophotrochozoa</taxon>
        <taxon>Mollusca</taxon>
        <taxon>Bivalvia</taxon>
        <taxon>Autobranchia</taxon>
        <taxon>Pteriomorphia</taxon>
        <taxon>Arcoida</taxon>
        <taxon>Arcoidea</taxon>
        <taxon>Arcidae</taxon>
        <taxon>Tegillarca</taxon>
    </lineage>
</organism>
<proteinExistence type="inferred from homology"/>
<dbReference type="EMBL" id="JARBDR010000496">
    <property type="protein sequence ID" value="KAJ8311669.1"/>
    <property type="molecule type" value="Genomic_DNA"/>
</dbReference>
<name>A0ABQ9F2W5_TEGGR</name>
<sequence>MTKTPAMRKVNAELSVVFPLTDECKALVADSDDQWECIIRNQVLPVPHPVGTCKMGSMSDPTAVVDPFLRVKGIKGLRVADASVMPETTTSNTMAPTIMIGERVADFIKNTKKGKTNETK</sequence>
<protein>
    <recommendedName>
        <fullName evidence="2">Glucose-methanol-choline oxidoreductase C-terminal domain-containing protein</fullName>
    </recommendedName>
</protein>
<dbReference type="Proteomes" id="UP001217089">
    <property type="component" value="Unassembled WGS sequence"/>
</dbReference>
<feature type="domain" description="Glucose-methanol-choline oxidoreductase C-terminal" evidence="2">
    <location>
        <begin position="21"/>
        <end position="101"/>
    </location>
</feature>
<gene>
    <name evidence="3" type="ORF">KUTeg_011024</name>
</gene>
<comment type="caution">
    <text evidence="3">The sequence shown here is derived from an EMBL/GenBank/DDBJ whole genome shotgun (WGS) entry which is preliminary data.</text>
</comment>
<dbReference type="PANTHER" id="PTHR11552">
    <property type="entry name" value="GLUCOSE-METHANOL-CHOLINE GMC OXIDOREDUCTASE"/>
    <property type="match status" value="1"/>
</dbReference>
<evidence type="ECO:0000259" key="2">
    <source>
        <dbReference type="Pfam" id="PF05199"/>
    </source>
</evidence>